<proteinExistence type="predicted"/>
<protein>
    <submittedName>
        <fullName evidence="1">Uncharacterized protein</fullName>
    </submittedName>
</protein>
<dbReference type="AlphaFoldDB" id="A0A261EXR5"/>
<dbReference type="Proteomes" id="UP000216725">
    <property type="component" value="Unassembled WGS sequence"/>
</dbReference>
<organism evidence="1 2">
    <name type="scientific">Pseudoscardovia radai</name>
    <dbReference type="NCBI Taxonomy" id="987066"/>
    <lineage>
        <taxon>Bacteria</taxon>
        <taxon>Bacillati</taxon>
        <taxon>Actinomycetota</taxon>
        <taxon>Actinomycetes</taxon>
        <taxon>Bifidobacteriales</taxon>
        <taxon>Bifidobacteriaceae</taxon>
        <taxon>Pseudoscardovia</taxon>
    </lineage>
</organism>
<dbReference type="EMBL" id="MWWR01000008">
    <property type="protein sequence ID" value="OZG51456.1"/>
    <property type="molecule type" value="Genomic_DNA"/>
</dbReference>
<accession>A0A261EXR5</accession>
<reference evidence="1 2" key="1">
    <citation type="journal article" date="2017" name="BMC Genomics">
        <title>Comparative genomic and phylogenomic analyses of the Bifidobacteriaceae family.</title>
        <authorList>
            <person name="Lugli G.A."/>
            <person name="Milani C."/>
            <person name="Turroni F."/>
            <person name="Duranti S."/>
            <person name="Mancabelli L."/>
            <person name="Mangifesta M."/>
            <person name="Ferrario C."/>
            <person name="Modesto M."/>
            <person name="Mattarelli P."/>
            <person name="Jiri K."/>
            <person name="van Sinderen D."/>
            <person name="Ventura M."/>
        </authorList>
    </citation>
    <scope>NUCLEOTIDE SEQUENCE [LARGE SCALE GENOMIC DNA]</scope>
    <source>
        <strain evidence="1 2">DSM 24742</strain>
    </source>
</reference>
<gene>
    <name evidence="1" type="ORF">PSRA_1091</name>
</gene>
<name>A0A261EXR5_9BIFI</name>
<dbReference type="RefSeq" id="WP_094660908.1">
    <property type="nucleotide sequence ID" value="NZ_JBKZBO010000005.1"/>
</dbReference>
<dbReference type="PROSITE" id="PS51257">
    <property type="entry name" value="PROKAR_LIPOPROTEIN"/>
    <property type="match status" value="1"/>
</dbReference>
<evidence type="ECO:0000313" key="1">
    <source>
        <dbReference type="EMBL" id="OZG51456.1"/>
    </source>
</evidence>
<keyword evidence="2" id="KW-1185">Reference proteome</keyword>
<dbReference type="OrthoDB" id="3243054at2"/>
<evidence type="ECO:0000313" key="2">
    <source>
        <dbReference type="Proteomes" id="UP000216725"/>
    </source>
</evidence>
<sequence length="85" mass="9719">MAKRVFWVGVGVAAGIVVACKASAYVKAHTPKQAREFVLGPDQNNVALRTVQSLWSDFNAYRLQREDELNREFIERSRARQRRQG</sequence>
<comment type="caution">
    <text evidence="1">The sequence shown here is derived from an EMBL/GenBank/DDBJ whole genome shotgun (WGS) entry which is preliminary data.</text>
</comment>